<dbReference type="Gramene" id="PHT82904">
    <property type="protein sequence ID" value="PHT82904"/>
    <property type="gene ID" value="T459_11347"/>
</dbReference>
<dbReference type="STRING" id="4072.A0A2G2ZLW5"/>
<organism evidence="1 2">
    <name type="scientific">Capsicum annuum</name>
    <name type="common">Capsicum pepper</name>
    <dbReference type="NCBI Taxonomy" id="4072"/>
    <lineage>
        <taxon>Eukaryota</taxon>
        <taxon>Viridiplantae</taxon>
        <taxon>Streptophyta</taxon>
        <taxon>Embryophyta</taxon>
        <taxon>Tracheophyta</taxon>
        <taxon>Spermatophyta</taxon>
        <taxon>Magnoliopsida</taxon>
        <taxon>eudicotyledons</taxon>
        <taxon>Gunneridae</taxon>
        <taxon>Pentapetalae</taxon>
        <taxon>asterids</taxon>
        <taxon>lamiids</taxon>
        <taxon>Solanales</taxon>
        <taxon>Solanaceae</taxon>
        <taxon>Solanoideae</taxon>
        <taxon>Capsiceae</taxon>
        <taxon>Capsicum</taxon>
    </lineage>
</organism>
<dbReference type="EMBL" id="AYRZ02000004">
    <property type="protein sequence ID" value="PHT82904.1"/>
    <property type="molecule type" value="Genomic_DNA"/>
</dbReference>
<dbReference type="OMA" id="SHFRYAT"/>
<keyword evidence="2" id="KW-1185">Reference proteome</keyword>
<gene>
    <name evidence="1" type="ORF">T459_11347</name>
</gene>
<sequence length="312" mass="36176">MDDEDVQIYLNDINGEGEGPHDNDNVLLCHVENKISLDNEDVLPCQVERDAPLANEVDVQLPELLKDATIRSHFRYATNHSCDLRSISGRYRHASAKVIVELIKERFREGKARNPSIKKADAIVYNQAHHRVFTRQLSENIRTNYHVGSSVLSLYYLVAKIYRIEEFNEYLEEIRRKGYGNVVEYLENFIGFKRWSRSHFPGHMYDVITSNIVESVNARLVTERELPIIALFNAIQKLLCRWFHERRGLTLSTNNYLTPAVNALVRETRREIVDKLSVHQLHVNDFIVQGDGQDARVNVNAKTCTCRVWDLQ</sequence>
<reference evidence="1 2" key="1">
    <citation type="journal article" date="2014" name="Nat. Genet.">
        <title>Genome sequence of the hot pepper provides insights into the evolution of pungency in Capsicum species.</title>
        <authorList>
            <person name="Kim S."/>
            <person name="Park M."/>
            <person name="Yeom S.I."/>
            <person name="Kim Y.M."/>
            <person name="Lee J.M."/>
            <person name="Lee H.A."/>
            <person name="Seo E."/>
            <person name="Choi J."/>
            <person name="Cheong K."/>
            <person name="Kim K.T."/>
            <person name="Jung K."/>
            <person name="Lee G.W."/>
            <person name="Oh S.K."/>
            <person name="Bae C."/>
            <person name="Kim S.B."/>
            <person name="Lee H.Y."/>
            <person name="Kim S.Y."/>
            <person name="Kim M.S."/>
            <person name="Kang B.C."/>
            <person name="Jo Y.D."/>
            <person name="Yang H.B."/>
            <person name="Jeong H.J."/>
            <person name="Kang W.H."/>
            <person name="Kwon J.K."/>
            <person name="Shin C."/>
            <person name="Lim J.Y."/>
            <person name="Park J.H."/>
            <person name="Huh J.H."/>
            <person name="Kim J.S."/>
            <person name="Kim B.D."/>
            <person name="Cohen O."/>
            <person name="Paran I."/>
            <person name="Suh M.C."/>
            <person name="Lee S.B."/>
            <person name="Kim Y.K."/>
            <person name="Shin Y."/>
            <person name="Noh S.J."/>
            <person name="Park J."/>
            <person name="Seo Y.S."/>
            <person name="Kwon S.Y."/>
            <person name="Kim H.A."/>
            <person name="Park J.M."/>
            <person name="Kim H.J."/>
            <person name="Choi S.B."/>
            <person name="Bosland P.W."/>
            <person name="Reeves G."/>
            <person name="Jo S.H."/>
            <person name="Lee B.W."/>
            <person name="Cho H.T."/>
            <person name="Choi H.S."/>
            <person name="Lee M.S."/>
            <person name="Yu Y."/>
            <person name="Do Choi Y."/>
            <person name="Park B.S."/>
            <person name="van Deynze A."/>
            <person name="Ashrafi H."/>
            <person name="Hill T."/>
            <person name="Kim W.T."/>
            <person name="Pai H.S."/>
            <person name="Ahn H.K."/>
            <person name="Yeam I."/>
            <person name="Giovannoni J.J."/>
            <person name="Rose J.K."/>
            <person name="Sorensen I."/>
            <person name="Lee S.J."/>
            <person name="Kim R.W."/>
            <person name="Choi I.Y."/>
            <person name="Choi B.S."/>
            <person name="Lim J.S."/>
            <person name="Lee Y.H."/>
            <person name="Choi D."/>
        </authorList>
    </citation>
    <scope>NUCLEOTIDE SEQUENCE [LARGE SCALE GENOMIC DNA]</scope>
    <source>
        <strain evidence="2">cv. CM334</strain>
    </source>
</reference>
<evidence type="ECO:0000313" key="2">
    <source>
        <dbReference type="Proteomes" id="UP000222542"/>
    </source>
</evidence>
<evidence type="ECO:0000313" key="1">
    <source>
        <dbReference type="EMBL" id="PHT82904.1"/>
    </source>
</evidence>
<dbReference type="PANTHER" id="PTHR31973">
    <property type="entry name" value="POLYPROTEIN, PUTATIVE-RELATED"/>
    <property type="match status" value="1"/>
</dbReference>
<dbReference type="PANTHER" id="PTHR31973:SF195">
    <property type="entry name" value="MUDR FAMILY TRANSPOSASE"/>
    <property type="match status" value="1"/>
</dbReference>
<dbReference type="AlphaFoldDB" id="A0A2G2ZLW5"/>
<protein>
    <submittedName>
        <fullName evidence="1">Uncharacterized protein</fullName>
    </submittedName>
</protein>
<proteinExistence type="predicted"/>
<name>A0A2G2ZLW5_CAPAN</name>
<dbReference type="Proteomes" id="UP000222542">
    <property type="component" value="Unassembled WGS sequence"/>
</dbReference>
<accession>A0A2G2ZLW5</accession>
<comment type="caution">
    <text evidence="1">The sequence shown here is derived from an EMBL/GenBank/DDBJ whole genome shotgun (WGS) entry which is preliminary data.</text>
</comment>
<reference evidence="1 2" key="2">
    <citation type="journal article" date="2017" name="Genome Biol.">
        <title>New reference genome sequences of hot pepper reveal the massive evolution of plant disease-resistance genes by retroduplication.</title>
        <authorList>
            <person name="Kim S."/>
            <person name="Park J."/>
            <person name="Yeom S.I."/>
            <person name="Kim Y.M."/>
            <person name="Seo E."/>
            <person name="Kim K.T."/>
            <person name="Kim M.S."/>
            <person name="Lee J.M."/>
            <person name="Cheong K."/>
            <person name="Shin H.S."/>
            <person name="Kim S.B."/>
            <person name="Han K."/>
            <person name="Lee J."/>
            <person name="Park M."/>
            <person name="Lee H.A."/>
            <person name="Lee H.Y."/>
            <person name="Lee Y."/>
            <person name="Oh S."/>
            <person name="Lee J.H."/>
            <person name="Choi E."/>
            <person name="Choi E."/>
            <person name="Lee S.E."/>
            <person name="Jeon J."/>
            <person name="Kim H."/>
            <person name="Choi G."/>
            <person name="Song H."/>
            <person name="Lee J."/>
            <person name="Lee S.C."/>
            <person name="Kwon J.K."/>
            <person name="Lee H.Y."/>
            <person name="Koo N."/>
            <person name="Hong Y."/>
            <person name="Kim R.W."/>
            <person name="Kang W.H."/>
            <person name="Huh J.H."/>
            <person name="Kang B.C."/>
            <person name="Yang T.J."/>
            <person name="Lee Y.H."/>
            <person name="Bennetzen J.L."/>
            <person name="Choi D."/>
        </authorList>
    </citation>
    <scope>NUCLEOTIDE SEQUENCE [LARGE SCALE GENOMIC DNA]</scope>
    <source>
        <strain evidence="2">cv. CM334</strain>
    </source>
</reference>